<feature type="domain" description="Nudix hydrolase" evidence="1">
    <location>
        <begin position="5"/>
        <end position="137"/>
    </location>
</feature>
<sequence length="143" mass="16202">MQDTEAFHGAKLALLTGGRLVSILRDNDPEIPYPDMWDLPGGGREGSESPEACVLRELKEELALSLDAADLLWKRQYVSDLDGKSTTWFFVAELPDLDINRIRLGDEGQAWRMLDVGRFLRMSNVVPMMQDRLGDYMTERVDA</sequence>
<dbReference type="PANTHER" id="PTHR43736:SF1">
    <property type="entry name" value="DIHYDRONEOPTERIN TRIPHOSPHATE DIPHOSPHATASE"/>
    <property type="match status" value="1"/>
</dbReference>
<protein>
    <submittedName>
        <fullName evidence="2">8-oxo-dGTP diphosphatase</fullName>
    </submittedName>
</protein>
<organism evidence="2 3">
    <name type="scientific">Shimia sagamensis</name>
    <dbReference type="NCBI Taxonomy" id="1566352"/>
    <lineage>
        <taxon>Bacteria</taxon>
        <taxon>Pseudomonadati</taxon>
        <taxon>Pseudomonadota</taxon>
        <taxon>Alphaproteobacteria</taxon>
        <taxon>Rhodobacterales</taxon>
        <taxon>Roseobacteraceae</taxon>
    </lineage>
</organism>
<dbReference type="Proteomes" id="UP001157961">
    <property type="component" value="Unassembled WGS sequence"/>
</dbReference>
<dbReference type="CDD" id="cd04682">
    <property type="entry name" value="NUDIX_Hydrolase"/>
    <property type="match status" value="1"/>
</dbReference>
<name>A0ABY1NZF2_9RHOB</name>
<dbReference type="EMBL" id="FXTY01000004">
    <property type="protein sequence ID" value="SMP22679.1"/>
    <property type="molecule type" value="Genomic_DNA"/>
</dbReference>
<dbReference type="InterPro" id="IPR015797">
    <property type="entry name" value="NUDIX_hydrolase-like_dom_sf"/>
</dbReference>
<reference evidence="2 3" key="1">
    <citation type="submission" date="2017-05" db="EMBL/GenBank/DDBJ databases">
        <authorList>
            <person name="Varghese N."/>
            <person name="Submissions S."/>
        </authorList>
    </citation>
    <scope>NUCLEOTIDE SEQUENCE [LARGE SCALE GENOMIC DNA]</scope>
    <source>
        <strain evidence="2 3">DSM 29734</strain>
    </source>
</reference>
<gene>
    <name evidence="2" type="ORF">SAMN06265373_104239</name>
</gene>
<keyword evidence="3" id="KW-1185">Reference proteome</keyword>
<evidence type="ECO:0000313" key="3">
    <source>
        <dbReference type="Proteomes" id="UP001157961"/>
    </source>
</evidence>
<dbReference type="InterPro" id="IPR000086">
    <property type="entry name" value="NUDIX_hydrolase_dom"/>
</dbReference>
<comment type="caution">
    <text evidence="2">The sequence shown here is derived from an EMBL/GenBank/DDBJ whole genome shotgun (WGS) entry which is preliminary data.</text>
</comment>
<dbReference type="Gene3D" id="3.90.79.10">
    <property type="entry name" value="Nucleoside Triphosphate Pyrophosphohydrolase"/>
    <property type="match status" value="1"/>
</dbReference>
<accession>A0ABY1NZF2</accession>
<dbReference type="PROSITE" id="PS51462">
    <property type="entry name" value="NUDIX"/>
    <property type="match status" value="1"/>
</dbReference>
<proteinExistence type="predicted"/>
<evidence type="ECO:0000259" key="1">
    <source>
        <dbReference type="PROSITE" id="PS51462"/>
    </source>
</evidence>
<dbReference type="RefSeq" id="WP_283426193.1">
    <property type="nucleotide sequence ID" value="NZ_FXTY01000004.1"/>
</dbReference>
<dbReference type="Pfam" id="PF00293">
    <property type="entry name" value="NUDIX"/>
    <property type="match status" value="1"/>
</dbReference>
<dbReference type="SUPFAM" id="SSF55811">
    <property type="entry name" value="Nudix"/>
    <property type="match status" value="1"/>
</dbReference>
<evidence type="ECO:0000313" key="2">
    <source>
        <dbReference type="EMBL" id="SMP22679.1"/>
    </source>
</evidence>
<dbReference type="PANTHER" id="PTHR43736">
    <property type="entry name" value="ADP-RIBOSE PYROPHOSPHATASE"/>
    <property type="match status" value="1"/>
</dbReference>